<evidence type="ECO:0000313" key="2">
    <source>
        <dbReference type="EMBL" id="KAJ4940043.1"/>
    </source>
</evidence>
<reference evidence="2" key="1">
    <citation type="journal article" date="2023" name="Plant J.">
        <title>The genome of the king protea, Protea cynaroides.</title>
        <authorList>
            <person name="Chang J."/>
            <person name="Duong T.A."/>
            <person name="Schoeman C."/>
            <person name="Ma X."/>
            <person name="Roodt D."/>
            <person name="Barker N."/>
            <person name="Li Z."/>
            <person name="Van de Peer Y."/>
            <person name="Mizrachi E."/>
        </authorList>
    </citation>
    <scope>NUCLEOTIDE SEQUENCE</scope>
    <source>
        <tissue evidence="2">Young leaves</tissue>
    </source>
</reference>
<protein>
    <submittedName>
        <fullName evidence="2">Uncharacterized protein</fullName>
    </submittedName>
</protein>
<dbReference type="OrthoDB" id="1751077at2759"/>
<evidence type="ECO:0000256" key="1">
    <source>
        <dbReference type="SAM" id="SignalP"/>
    </source>
</evidence>
<sequence length="138" mass="15104">MPYPAVSSFFIFFTSALLASLLIFNSSSFSSEFKPIVLKSYCNYFSPRVGGVSPRVKQESSIVVGGVSPRVKQELITLSQMNDLPLPLKYLGVPLFSGRLSATLCAPIIDSISKKCEDGKPDFFLKLEGCSSSYFNPL</sequence>
<feature type="chain" id="PRO_5040237435" evidence="1">
    <location>
        <begin position="20"/>
        <end position="138"/>
    </location>
</feature>
<accession>A0A9Q0GLW5</accession>
<comment type="caution">
    <text evidence="2">The sequence shown here is derived from an EMBL/GenBank/DDBJ whole genome shotgun (WGS) entry which is preliminary data.</text>
</comment>
<keyword evidence="1" id="KW-0732">Signal</keyword>
<name>A0A9Q0GLW5_9MAGN</name>
<evidence type="ECO:0000313" key="3">
    <source>
        <dbReference type="Proteomes" id="UP001141806"/>
    </source>
</evidence>
<feature type="signal peptide" evidence="1">
    <location>
        <begin position="1"/>
        <end position="19"/>
    </location>
</feature>
<proteinExistence type="predicted"/>
<gene>
    <name evidence="2" type="ORF">NE237_024466</name>
</gene>
<dbReference type="Proteomes" id="UP001141806">
    <property type="component" value="Unassembled WGS sequence"/>
</dbReference>
<dbReference type="AlphaFoldDB" id="A0A9Q0GLW5"/>
<dbReference type="EMBL" id="JAMYWD010002048">
    <property type="protein sequence ID" value="KAJ4940043.1"/>
    <property type="molecule type" value="Genomic_DNA"/>
</dbReference>
<organism evidence="2 3">
    <name type="scientific">Protea cynaroides</name>
    <dbReference type="NCBI Taxonomy" id="273540"/>
    <lineage>
        <taxon>Eukaryota</taxon>
        <taxon>Viridiplantae</taxon>
        <taxon>Streptophyta</taxon>
        <taxon>Embryophyta</taxon>
        <taxon>Tracheophyta</taxon>
        <taxon>Spermatophyta</taxon>
        <taxon>Magnoliopsida</taxon>
        <taxon>Proteales</taxon>
        <taxon>Proteaceae</taxon>
        <taxon>Protea</taxon>
    </lineage>
</organism>
<keyword evidence="3" id="KW-1185">Reference proteome</keyword>